<dbReference type="EC" id="1.16.3.1" evidence="3"/>
<dbReference type="NCBIfam" id="TIGR03422">
    <property type="entry name" value="mito_frataxin"/>
    <property type="match status" value="1"/>
</dbReference>
<dbReference type="InterPro" id="IPR002908">
    <property type="entry name" value="Frataxin/CyaY"/>
</dbReference>
<feature type="region of interest" description="Disordered" evidence="13">
    <location>
        <begin position="44"/>
        <end position="65"/>
    </location>
</feature>
<dbReference type="InParanoid" id="A0A0H2RQ13"/>
<organism evidence="14 15">
    <name type="scientific">Schizopora paradoxa</name>
    <dbReference type="NCBI Taxonomy" id="27342"/>
    <lineage>
        <taxon>Eukaryota</taxon>
        <taxon>Fungi</taxon>
        <taxon>Dikarya</taxon>
        <taxon>Basidiomycota</taxon>
        <taxon>Agaricomycotina</taxon>
        <taxon>Agaricomycetes</taxon>
        <taxon>Hymenochaetales</taxon>
        <taxon>Schizoporaceae</taxon>
        <taxon>Schizopora</taxon>
    </lineage>
</organism>
<proteinExistence type="inferred from homology"/>
<dbReference type="PROSITE" id="PS50810">
    <property type="entry name" value="FRATAXIN_2"/>
    <property type="match status" value="1"/>
</dbReference>
<dbReference type="GO" id="GO:0016226">
    <property type="term" value="P:iron-sulfur cluster assembly"/>
    <property type="evidence" value="ECO:0007669"/>
    <property type="project" value="InterPro"/>
</dbReference>
<keyword evidence="8" id="KW-0560">Oxidoreductase</keyword>
<evidence type="ECO:0000256" key="10">
    <source>
        <dbReference type="ARBA" id="ARBA00023065"/>
    </source>
</evidence>
<dbReference type="GO" id="GO:0051537">
    <property type="term" value="F:2 iron, 2 sulfur cluster binding"/>
    <property type="evidence" value="ECO:0007669"/>
    <property type="project" value="TreeGrafter"/>
</dbReference>
<evidence type="ECO:0000256" key="13">
    <source>
        <dbReference type="SAM" id="MobiDB-lite"/>
    </source>
</evidence>
<dbReference type="PANTHER" id="PTHR16821:SF2">
    <property type="entry name" value="FRATAXIN, MITOCHONDRIAL"/>
    <property type="match status" value="1"/>
</dbReference>
<evidence type="ECO:0000256" key="2">
    <source>
        <dbReference type="ARBA" id="ARBA00008183"/>
    </source>
</evidence>
<keyword evidence="6" id="KW-0410">Iron transport</keyword>
<dbReference type="GO" id="GO:0006879">
    <property type="term" value="P:intracellular iron ion homeostasis"/>
    <property type="evidence" value="ECO:0007669"/>
    <property type="project" value="UniProtKB-KW"/>
</dbReference>
<dbReference type="GO" id="GO:0008199">
    <property type="term" value="F:ferric iron binding"/>
    <property type="evidence" value="ECO:0007669"/>
    <property type="project" value="InterPro"/>
</dbReference>
<gene>
    <name evidence="14" type="ORF">SCHPADRAFT_996952</name>
</gene>
<dbReference type="SMART" id="SM01219">
    <property type="entry name" value="Frataxin_Cyay"/>
    <property type="match status" value="1"/>
</dbReference>
<dbReference type="InterPro" id="IPR017789">
    <property type="entry name" value="Frataxin"/>
</dbReference>
<evidence type="ECO:0000313" key="14">
    <source>
        <dbReference type="EMBL" id="KLO13939.1"/>
    </source>
</evidence>
<protein>
    <recommendedName>
        <fullName evidence="3">ferroxidase</fullName>
        <ecNumber evidence="3">1.16.3.1</ecNumber>
    </recommendedName>
</protein>
<comment type="similarity">
    <text evidence="2">Belongs to the frataxin family.</text>
</comment>
<dbReference type="Proteomes" id="UP000053477">
    <property type="component" value="Unassembled WGS sequence"/>
</dbReference>
<dbReference type="GO" id="GO:0006826">
    <property type="term" value="P:iron ion transport"/>
    <property type="evidence" value="ECO:0007669"/>
    <property type="project" value="UniProtKB-KW"/>
</dbReference>
<dbReference type="PRINTS" id="PR00904">
    <property type="entry name" value="FRATAXIN"/>
</dbReference>
<accession>A0A0H2RQ13</accession>
<keyword evidence="9" id="KW-0408">Iron</keyword>
<evidence type="ECO:0000256" key="8">
    <source>
        <dbReference type="ARBA" id="ARBA00023002"/>
    </source>
</evidence>
<dbReference type="NCBIfam" id="TIGR03421">
    <property type="entry name" value="FeS_CyaY"/>
    <property type="match status" value="1"/>
</dbReference>
<dbReference type="PANTHER" id="PTHR16821">
    <property type="entry name" value="FRATAXIN"/>
    <property type="match status" value="1"/>
</dbReference>
<keyword evidence="10" id="KW-0406">Ion transport</keyword>
<dbReference type="GO" id="GO:0005739">
    <property type="term" value="C:mitochondrion"/>
    <property type="evidence" value="ECO:0007669"/>
    <property type="project" value="UniProtKB-SubCell"/>
</dbReference>
<keyword evidence="4" id="KW-0409">Iron storage</keyword>
<evidence type="ECO:0000256" key="3">
    <source>
        <dbReference type="ARBA" id="ARBA00013107"/>
    </source>
</evidence>
<keyword evidence="7" id="KW-0809">Transit peptide</keyword>
<evidence type="ECO:0000256" key="9">
    <source>
        <dbReference type="ARBA" id="ARBA00023004"/>
    </source>
</evidence>
<evidence type="ECO:0000313" key="15">
    <source>
        <dbReference type="Proteomes" id="UP000053477"/>
    </source>
</evidence>
<dbReference type="EMBL" id="KQ085951">
    <property type="protein sequence ID" value="KLO13939.1"/>
    <property type="molecule type" value="Genomic_DNA"/>
</dbReference>
<comment type="subcellular location">
    <subcellularLocation>
        <location evidence="1">Mitochondrion</location>
    </subcellularLocation>
</comment>
<keyword evidence="15" id="KW-1185">Reference proteome</keyword>
<evidence type="ECO:0000256" key="5">
    <source>
        <dbReference type="ARBA" id="ARBA00022448"/>
    </source>
</evidence>
<evidence type="ECO:0000256" key="4">
    <source>
        <dbReference type="ARBA" id="ARBA00022434"/>
    </source>
</evidence>
<comment type="catalytic activity">
    <reaction evidence="12">
        <text>4 Fe(2+) + O2 + 4 H(+) = 4 Fe(3+) + 2 H2O</text>
        <dbReference type="Rhea" id="RHEA:11148"/>
        <dbReference type="ChEBI" id="CHEBI:15377"/>
        <dbReference type="ChEBI" id="CHEBI:15378"/>
        <dbReference type="ChEBI" id="CHEBI:15379"/>
        <dbReference type="ChEBI" id="CHEBI:29033"/>
        <dbReference type="ChEBI" id="CHEBI:29034"/>
        <dbReference type="EC" id="1.16.3.1"/>
    </reaction>
</comment>
<dbReference type="AlphaFoldDB" id="A0A0H2RQ13"/>
<dbReference type="Pfam" id="PF01491">
    <property type="entry name" value="Frataxin_Cyay"/>
    <property type="match status" value="1"/>
</dbReference>
<evidence type="ECO:0000256" key="7">
    <source>
        <dbReference type="ARBA" id="ARBA00022946"/>
    </source>
</evidence>
<dbReference type="STRING" id="27342.A0A0H2RQ13"/>
<keyword evidence="5" id="KW-0813">Transport</keyword>
<evidence type="ECO:0000256" key="6">
    <source>
        <dbReference type="ARBA" id="ARBA00022496"/>
    </source>
</evidence>
<dbReference type="GO" id="GO:0004322">
    <property type="term" value="F:ferroxidase activity"/>
    <property type="evidence" value="ECO:0007669"/>
    <property type="project" value="UniProtKB-EC"/>
</dbReference>
<evidence type="ECO:0000256" key="11">
    <source>
        <dbReference type="ARBA" id="ARBA00023128"/>
    </source>
</evidence>
<reference evidence="14 15" key="1">
    <citation type="submission" date="2015-04" db="EMBL/GenBank/DDBJ databases">
        <title>Complete genome sequence of Schizopora paradoxa KUC8140, a cosmopolitan wood degrader in East Asia.</title>
        <authorList>
            <consortium name="DOE Joint Genome Institute"/>
            <person name="Min B."/>
            <person name="Park H."/>
            <person name="Jang Y."/>
            <person name="Kim J.-J."/>
            <person name="Kim K.H."/>
            <person name="Pangilinan J."/>
            <person name="Lipzen A."/>
            <person name="Riley R."/>
            <person name="Grigoriev I.V."/>
            <person name="Spatafora J.W."/>
            <person name="Choi I.-G."/>
        </authorList>
    </citation>
    <scope>NUCLEOTIDE SEQUENCE [LARGE SCALE GENOMIC DNA]</scope>
    <source>
        <strain evidence="14 15">KUC8140</strain>
    </source>
</reference>
<feature type="compositionally biased region" description="Polar residues" evidence="13">
    <location>
        <begin position="48"/>
        <end position="65"/>
    </location>
</feature>
<dbReference type="GO" id="GO:0008198">
    <property type="term" value="F:ferrous iron binding"/>
    <property type="evidence" value="ECO:0007669"/>
    <property type="project" value="TreeGrafter"/>
</dbReference>
<name>A0A0H2RQ13_9AGAM</name>
<dbReference type="Gene3D" id="3.30.920.10">
    <property type="entry name" value="Frataxin/CyaY"/>
    <property type="match status" value="1"/>
</dbReference>
<dbReference type="OrthoDB" id="1897642at2759"/>
<keyword evidence="11" id="KW-0496">Mitochondrion</keyword>
<dbReference type="GO" id="GO:0034986">
    <property type="term" value="F:iron chaperone activity"/>
    <property type="evidence" value="ECO:0007669"/>
    <property type="project" value="TreeGrafter"/>
</dbReference>
<dbReference type="FunCoup" id="A0A0H2RQ13">
    <property type="interactions" value="175"/>
</dbReference>
<evidence type="ECO:0000256" key="1">
    <source>
        <dbReference type="ARBA" id="ARBA00004173"/>
    </source>
</evidence>
<sequence>MFFKTLAAPARQACQTGLRRHAYGQLRVIRRCCDAPEIRRFIHGTPRRLSSTSSGTEPLSTDGSSSLTIREYHKLSDHTMEALLEQLEGVVDEMGDPGYEVEYSSGVLTLKLGEKGTYVMNKQPPNMQIWLSSPVSGPKRYDYLHSHRGWIYSRDGMSVQDLLRTELSSLLERDVVIELDEDS</sequence>
<dbReference type="InterPro" id="IPR036524">
    <property type="entry name" value="Frataxin/CyaY_sf"/>
</dbReference>
<evidence type="ECO:0000256" key="12">
    <source>
        <dbReference type="ARBA" id="ARBA00047990"/>
    </source>
</evidence>
<dbReference type="SUPFAM" id="SSF55387">
    <property type="entry name" value="Frataxin/Nqo15-like"/>
    <property type="match status" value="1"/>
</dbReference>